<reference evidence="2" key="1">
    <citation type="journal article" date="2021" name="Proc. Natl. Acad. Sci. U.S.A.">
        <title>A Catalog of Tens of Thousands of Viruses from Human Metagenomes Reveals Hidden Associations with Chronic Diseases.</title>
        <authorList>
            <person name="Tisza M.J."/>
            <person name="Buck C.B."/>
        </authorList>
    </citation>
    <scope>NUCLEOTIDE SEQUENCE</scope>
    <source>
        <strain evidence="2">Ct4uh47</strain>
    </source>
</reference>
<proteinExistence type="predicted"/>
<feature type="transmembrane region" description="Helical" evidence="1">
    <location>
        <begin position="25"/>
        <end position="45"/>
    </location>
</feature>
<protein>
    <submittedName>
        <fullName evidence="2">Putative vitamin uptake transporter</fullName>
    </submittedName>
</protein>
<evidence type="ECO:0000313" key="2">
    <source>
        <dbReference type="EMBL" id="DAG02064.1"/>
    </source>
</evidence>
<keyword evidence="1" id="KW-0472">Membrane</keyword>
<name>A0A8S5V5P8_9CAUD</name>
<dbReference type="EMBL" id="BK016203">
    <property type="protein sequence ID" value="DAG02064.1"/>
    <property type="molecule type" value="Genomic_DNA"/>
</dbReference>
<dbReference type="Pfam" id="PF02592">
    <property type="entry name" value="Vut_1"/>
    <property type="match status" value="1"/>
</dbReference>
<feature type="transmembrane region" description="Helical" evidence="1">
    <location>
        <begin position="139"/>
        <end position="159"/>
    </location>
</feature>
<sequence length="253" mass="27469">MSTNKTGLGAKLRMKGGAECRSFKILMRSVPCPVVALFCVSVVLMNLLANKEVTTGWSWLVLDGGFMVSWLSFLVMDMVTKRFGAKASIQVSAFAAACNLLVAGIMIVVTRVPGNWGAFYDYGLQEVNEALNSTFGGTWYVLMGSTVAFLASSVVNALINAAIGRASTTDGFASFALRSYVSTMIAQFVDNFVFALIVSHVFFGWSMTQVVVCSFTGCVIELLCEVVFSPIGYKVSKQWEVEHVGKEYLEATK</sequence>
<keyword evidence="1" id="KW-0812">Transmembrane</keyword>
<dbReference type="PANTHER" id="PTHR34300:SF2">
    <property type="entry name" value="QUEUOSINE PRECURSOR TRANSPORTER-RELATED"/>
    <property type="match status" value="1"/>
</dbReference>
<organism evidence="2">
    <name type="scientific">Myoviridae sp. ct4uh47</name>
    <dbReference type="NCBI Taxonomy" id="2825032"/>
    <lineage>
        <taxon>Viruses</taxon>
        <taxon>Duplodnaviria</taxon>
        <taxon>Heunggongvirae</taxon>
        <taxon>Uroviricota</taxon>
        <taxon>Caudoviricetes</taxon>
    </lineage>
</organism>
<evidence type="ECO:0000256" key="1">
    <source>
        <dbReference type="SAM" id="Phobius"/>
    </source>
</evidence>
<feature type="transmembrane region" description="Helical" evidence="1">
    <location>
        <begin position="57"/>
        <end position="79"/>
    </location>
</feature>
<feature type="transmembrane region" description="Helical" evidence="1">
    <location>
        <begin position="180"/>
        <end position="203"/>
    </location>
</feature>
<keyword evidence="1" id="KW-1133">Transmembrane helix</keyword>
<dbReference type="InterPro" id="IPR003744">
    <property type="entry name" value="YhhQ"/>
</dbReference>
<accession>A0A8S5V5P8</accession>
<dbReference type="PANTHER" id="PTHR34300">
    <property type="entry name" value="QUEUOSINE PRECURSOR TRANSPORTER-RELATED"/>
    <property type="match status" value="1"/>
</dbReference>
<feature type="transmembrane region" description="Helical" evidence="1">
    <location>
        <begin position="91"/>
        <end position="112"/>
    </location>
</feature>
<feature type="transmembrane region" description="Helical" evidence="1">
    <location>
        <begin position="209"/>
        <end position="228"/>
    </location>
</feature>